<dbReference type="Gene3D" id="1.10.10.60">
    <property type="entry name" value="Homeodomain-like"/>
    <property type="match status" value="1"/>
</dbReference>
<gene>
    <name evidence="5" type="ORF">Ga0074812_13458</name>
</gene>
<feature type="domain" description="HTH araC/xylS-type" evidence="4">
    <location>
        <begin position="165"/>
        <end position="262"/>
    </location>
</feature>
<dbReference type="PROSITE" id="PS00041">
    <property type="entry name" value="HTH_ARAC_FAMILY_1"/>
    <property type="match status" value="1"/>
</dbReference>
<dbReference type="EMBL" id="FAOZ01000034">
    <property type="protein sequence ID" value="CUU60028.1"/>
    <property type="molecule type" value="Genomic_DNA"/>
</dbReference>
<dbReference type="Pfam" id="PF12833">
    <property type="entry name" value="HTH_18"/>
    <property type="match status" value="1"/>
</dbReference>
<dbReference type="SUPFAM" id="SSF46689">
    <property type="entry name" value="Homeodomain-like"/>
    <property type="match status" value="1"/>
</dbReference>
<evidence type="ECO:0000256" key="3">
    <source>
        <dbReference type="ARBA" id="ARBA00023163"/>
    </source>
</evidence>
<dbReference type="InterPro" id="IPR018062">
    <property type="entry name" value="HTH_AraC-typ_CS"/>
</dbReference>
<keyword evidence="1" id="KW-0805">Transcription regulation</keyword>
<accession>A0A0S4QYN0</accession>
<sequence length="277" mass="30270">MRRSVTVTAGTVEHRATEPISYWHRHDLHEIEYAVDGLAEIYTPQTHYLLPPLHAAWIPAGVEHAPLLRDVTTIAVFFDPAEFAFPQTRTAIIAVPPVLREMMRYAVRWPIHGESRASGACGESGATDDAAEAGIFFHALAGVVRQQLAHTAPLSLPICDDVIVQDVIAYTAGHLADADAVSVCRAVGISERALRRRFAAVLGQTWRDHLRQARLFRAMAMLSTSTMSVGEIAVEVGFGSGSALARAFRTWTGESPSEYRERWLTPGPTTPEAAHLG</sequence>
<dbReference type="GO" id="GO:0003700">
    <property type="term" value="F:DNA-binding transcription factor activity"/>
    <property type="evidence" value="ECO:0007669"/>
    <property type="project" value="InterPro"/>
</dbReference>
<reference evidence="6" key="1">
    <citation type="submission" date="2015-11" db="EMBL/GenBank/DDBJ databases">
        <authorList>
            <person name="Varghese N."/>
        </authorList>
    </citation>
    <scope>NUCLEOTIDE SEQUENCE [LARGE SCALE GENOMIC DNA]</scope>
    <source>
        <strain evidence="6">DSM 45899</strain>
    </source>
</reference>
<keyword evidence="3" id="KW-0804">Transcription</keyword>
<name>A0A0S4QYN0_9ACTN</name>
<protein>
    <submittedName>
        <fullName evidence="5">AraC-type DNA-binding protein</fullName>
    </submittedName>
</protein>
<dbReference type="InterPro" id="IPR011051">
    <property type="entry name" value="RmlC_Cupin_sf"/>
</dbReference>
<dbReference type="SMART" id="SM00342">
    <property type="entry name" value="HTH_ARAC"/>
    <property type="match status" value="1"/>
</dbReference>
<dbReference type="InterPro" id="IPR009057">
    <property type="entry name" value="Homeodomain-like_sf"/>
</dbReference>
<dbReference type="PROSITE" id="PS01124">
    <property type="entry name" value="HTH_ARAC_FAMILY_2"/>
    <property type="match status" value="1"/>
</dbReference>
<dbReference type="GO" id="GO:0043565">
    <property type="term" value="F:sequence-specific DNA binding"/>
    <property type="evidence" value="ECO:0007669"/>
    <property type="project" value="InterPro"/>
</dbReference>
<dbReference type="SUPFAM" id="SSF51182">
    <property type="entry name" value="RmlC-like cupins"/>
    <property type="match status" value="1"/>
</dbReference>
<dbReference type="Proteomes" id="UP000198802">
    <property type="component" value="Unassembled WGS sequence"/>
</dbReference>
<dbReference type="PANTHER" id="PTHR11019">
    <property type="entry name" value="HTH-TYPE TRANSCRIPTIONAL REGULATOR NIMR"/>
    <property type="match status" value="1"/>
</dbReference>
<proteinExistence type="predicted"/>
<keyword evidence="2 5" id="KW-0238">DNA-binding</keyword>
<dbReference type="CDD" id="cd06124">
    <property type="entry name" value="cupin_NimR-like_N"/>
    <property type="match status" value="1"/>
</dbReference>
<evidence type="ECO:0000313" key="5">
    <source>
        <dbReference type="EMBL" id="CUU60028.1"/>
    </source>
</evidence>
<dbReference type="PANTHER" id="PTHR11019:SF190">
    <property type="entry name" value="ARAC-FAMILY REGULATORY PROTEIN"/>
    <property type="match status" value="1"/>
</dbReference>
<organism evidence="5 6">
    <name type="scientific">Parafrankia irregularis</name>
    <dbReference type="NCBI Taxonomy" id="795642"/>
    <lineage>
        <taxon>Bacteria</taxon>
        <taxon>Bacillati</taxon>
        <taxon>Actinomycetota</taxon>
        <taxon>Actinomycetes</taxon>
        <taxon>Frankiales</taxon>
        <taxon>Frankiaceae</taxon>
        <taxon>Parafrankia</taxon>
    </lineage>
</organism>
<evidence type="ECO:0000259" key="4">
    <source>
        <dbReference type="PROSITE" id="PS01124"/>
    </source>
</evidence>
<keyword evidence="6" id="KW-1185">Reference proteome</keyword>
<dbReference type="AlphaFoldDB" id="A0A0S4QYN0"/>
<evidence type="ECO:0000256" key="2">
    <source>
        <dbReference type="ARBA" id="ARBA00023125"/>
    </source>
</evidence>
<evidence type="ECO:0000313" key="6">
    <source>
        <dbReference type="Proteomes" id="UP000198802"/>
    </source>
</evidence>
<evidence type="ECO:0000256" key="1">
    <source>
        <dbReference type="ARBA" id="ARBA00023015"/>
    </source>
</evidence>
<dbReference type="InterPro" id="IPR018060">
    <property type="entry name" value="HTH_AraC"/>
</dbReference>